<dbReference type="SMART" id="SM00487">
    <property type="entry name" value="DEXDc"/>
    <property type="match status" value="1"/>
</dbReference>
<evidence type="ECO:0000259" key="5">
    <source>
        <dbReference type="PROSITE" id="PS51194"/>
    </source>
</evidence>
<feature type="domain" description="Helicase C-terminal" evidence="5">
    <location>
        <begin position="365"/>
        <end position="564"/>
    </location>
</feature>
<dbReference type="InterPro" id="IPR027417">
    <property type="entry name" value="P-loop_NTPase"/>
</dbReference>
<organism evidence="6 7">
    <name type="scientific">Limosilactobacillus coleohominis 101-4-CHN</name>
    <dbReference type="NCBI Taxonomy" id="575594"/>
    <lineage>
        <taxon>Bacteria</taxon>
        <taxon>Bacillati</taxon>
        <taxon>Bacillota</taxon>
        <taxon>Bacilli</taxon>
        <taxon>Lactobacillales</taxon>
        <taxon>Lactobacillaceae</taxon>
        <taxon>Limosilactobacillus</taxon>
    </lineage>
</organism>
<sequence length="867" mass="100677">MKTTTKAAMEEFFGDITSNKYLKVLFSKLLDEYSNKVFGKKHQLDLVTKNNLMRFADLLAHSRMLKESNFHQNISQQIIFMLEYLFPDDISVKFVKQRIQSTLNNYSVQNNDLHTVPSGDALLNYLANTYKKGELQIPGSHDQTFIGEQKAVYIDMTESNLSFSAPTSMGKSFLARTYIKNQILTNKNGNYAFVVPTKALINEISSKIINDLGNNLSQNRYRVIRSVSELNEYSIDDGYHYVFVMTPERLMYLLIAFPNMDLPFVFIDEAQNISKHDVRSGFYYNLVDMLEERNSRISFASPNIPNPDIYLELIRDNKKSKNARKIKYSPVVQVSYVVDFTDSTVQIYNPVSKQLKPLKNIGEESLFDLIDSFSDNSNCGIQNLIYCNKIDTAIGLAVQYADSLEDKNDLTLDKLSSDIKSEINEDYYLADLVKKGVAYHVSFLPKNVRLRIEKAYRAGKIKNLFSTSTLMEGVNLPADNLIITSNKKGNAILSTVDFRNLVGRTGRLKHSMIGNVFLAILPESFSGRANKRDYKKLLKATIEHQRLNTDLLTKKVVLLIKKSLFEGDLTLKLLFNLSNWTNWKYKTVRKFVLQYLNDIQNNRQSIVRKKFQQFIDPQEEHEILTCLHSRYSEKFDNDVNISTDQTSKLKLMIKKGLKYPTFNESGQLNYQEVLSFLDQLDSIFNWQQYEKSKIGNANKRRWYAVILIQWISGLGLRNIINKAIEYKRENPHNAIYRNQEYYDFDDSKSQKNIIINDTLYAIQNVLLFDFASYFLKVSKEMKNYFNVPSLDNDWYEFIEYGTHDGFRIWLQKCGYSRESANYIEKHPEFFDVDGTSYRLSSDLANVNDINLRDETRDIMFNHPEIFV</sequence>
<dbReference type="InterPro" id="IPR011545">
    <property type="entry name" value="DEAD/DEAH_box_helicase_dom"/>
</dbReference>
<dbReference type="Gene3D" id="3.40.50.300">
    <property type="entry name" value="P-loop containing nucleotide triphosphate hydrolases"/>
    <property type="match status" value="2"/>
</dbReference>
<dbReference type="EMBL" id="GG698803">
    <property type="protein sequence ID" value="EEU30504.1"/>
    <property type="molecule type" value="Genomic_DNA"/>
</dbReference>
<proteinExistence type="predicted"/>
<evidence type="ECO:0000256" key="2">
    <source>
        <dbReference type="ARBA" id="ARBA00022801"/>
    </source>
</evidence>
<dbReference type="OrthoDB" id="9815222at2"/>
<keyword evidence="2" id="KW-0378">Hydrolase</keyword>
<keyword evidence="3 6" id="KW-0347">Helicase</keyword>
<dbReference type="GO" id="GO:0003676">
    <property type="term" value="F:nucleic acid binding"/>
    <property type="evidence" value="ECO:0007669"/>
    <property type="project" value="InterPro"/>
</dbReference>
<dbReference type="GO" id="GO:0016787">
    <property type="term" value="F:hydrolase activity"/>
    <property type="evidence" value="ECO:0007669"/>
    <property type="project" value="UniProtKB-KW"/>
</dbReference>
<evidence type="ECO:0000256" key="4">
    <source>
        <dbReference type="ARBA" id="ARBA00022840"/>
    </source>
</evidence>
<evidence type="ECO:0000313" key="6">
    <source>
        <dbReference type="EMBL" id="EEU30504.1"/>
    </source>
</evidence>
<dbReference type="GO" id="GO:0004386">
    <property type="term" value="F:helicase activity"/>
    <property type="evidence" value="ECO:0007669"/>
    <property type="project" value="UniProtKB-KW"/>
</dbReference>
<evidence type="ECO:0000256" key="1">
    <source>
        <dbReference type="ARBA" id="ARBA00022741"/>
    </source>
</evidence>
<protein>
    <submittedName>
        <fullName evidence="6">Helicase C-terminal domain protein</fullName>
    </submittedName>
</protein>
<dbReference type="HOGENOM" id="CLU_016339_0_0_9"/>
<evidence type="ECO:0000313" key="7">
    <source>
        <dbReference type="Proteomes" id="UP000003987"/>
    </source>
</evidence>
<name>C7XVY8_9LACO</name>
<accession>C7XVY8</accession>
<dbReference type="Pfam" id="PF00270">
    <property type="entry name" value="DEAD"/>
    <property type="match status" value="1"/>
</dbReference>
<dbReference type="SUPFAM" id="SSF52540">
    <property type="entry name" value="P-loop containing nucleoside triphosphate hydrolases"/>
    <property type="match status" value="2"/>
</dbReference>
<dbReference type="InterPro" id="IPR050474">
    <property type="entry name" value="Hel308_SKI2-like"/>
</dbReference>
<gene>
    <name evidence="6" type="ORF">HMPREF0501_00882</name>
</gene>
<dbReference type="GO" id="GO:0005524">
    <property type="term" value="F:ATP binding"/>
    <property type="evidence" value="ECO:0007669"/>
    <property type="project" value="UniProtKB-KW"/>
</dbReference>
<dbReference type="AlphaFoldDB" id="C7XVY8"/>
<dbReference type="InterPro" id="IPR001650">
    <property type="entry name" value="Helicase_C-like"/>
</dbReference>
<dbReference type="Pfam" id="PF00271">
    <property type="entry name" value="Helicase_C"/>
    <property type="match status" value="1"/>
</dbReference>
<evidence type="ECO:0000256" key="3">
    <source>
        <dbReference type="ARBA" id="ARBA00022806"/>
    </source>
</evidence>
<reference evidence="6 7" key="1">
    <citation type="submission" date="2009-06" db="EMBL/GenBank/DDBJ databases">
        <title>The Genome Sequence of Lactobacillus coleohominis strain 101-4-CHN.</title>
        <authorList>
            <consortium name="The Broad Institute Genome Sequencing Platform"/>
            <person name="Ward D."/>
            <person name="Young S.K."/>
            <person name="Zeng Q."/>
            <person name="Koehrsen M."/>
            <person name="Alvarado L."/>
            <person name="Berlin A."/>
            <person name="Borenstein D."/>
            <person name="Chen Z."/>
            <person name="Engels R."/>
            <person name="Freedman E."/>
            <person name="Gellesch M."/>
            <person name="Goldberg J."/>
            <person name="Griggs A."/>
            <person name="Gujja S."/>
            <person name="Heiman D."/>
            <person name="Hepburn T."/>
            <person name="Howarth C."/>
            <person name="Jen D."/>
            <person name="Larson L."/>
            <person name="Lewis B."/>
            <person name="Mehta T."/>
            <person name="Park D."/>
            <person name="Pearson M."/>
            <person name="Roberts A."/>
            <person name="Saif S."/>
            <person name="Shea T."/>
            <person name="Shenoy N."/>
            <person name="Sisk P."/>
            <person name="Stolte C."/>
            <person name="Sykes S."/>
            <person name="Walk T."/>
            <person name="White J."/>
            <person name="Yandava C."/>
            <person name="Liu Y."/>
            <person name="Xu Q."/>
            <person name="Lander E."/>
            <person name="Nusbaum C."/>
            <person name="Galagan J."/>
            <person name="Birren B."/>
        </authorList>
    </citation>
    <scope>NUCLEOTIDE SEQUENCE [LARGE SCALE GENOMIC DNA]</scope>
    <source>
        <strain evidence="6 7">101-4-CHN</strain>
    </source>
</reference>
<dbReference type="PANTHER" id="PTHR47961">
    <property type="entry name" value="DNA POLYMERASE THETA, PUTATIVE (AFU_ORTHOLOGUE AFUA_1G05260)-RELATED"/>
    <property type="match status" value="1"/>
</dbReference>
<dbReference type="PROSITE" id="PS51194">
    <property type="entry name" value="HELICASE_CTER"/>
    <property type="match status" value="1"/>
</dbReference>
<dbReference type="SMART" id="SM00490">
    <property type="entry name" value="HELICc"/>
    <property type="match status" value="1"/>
</dbReference>
<dbReference type="InterPro" id="IPR014001">
    <property type="entry name" value="Helicase_ATP-bd"/>
</dbReference>
<keyword evidence="4" id="KW-0067">ATP-binding</keyword>
<dbReference type="RefSeq" id="WP_006916690.1">
    <property type="nucleotide sequence ID" value="NZ_GG698803.1"/>
</dbReference>
<dbReference type="PANTHER" id="PTHR47961:SF6">
    <property type="entry name" value="DNA-DIRECTED DNA POLYMERASE"/>
    <property type="match status" value="1"/>
</dbReference>
<keyword evidence="7" id="KW-1185">Reference proteome</keyword>
<dbReference type="STRING" id="575594.HMPREF0501_00882"/>
<dbReference type="Proteomes" id="UP000003987">
    <property type="component" value="Unassembled WGS sequence"/>
</dbReference>
<keyword evidence="1" id="KW-0547">Nucleotide-binding</keyword>